<gene>
    <name evidence="2" type="ORF">L596_012587</name>
</gene>
<dbReference type="SMART" id="SM00855">
    <property type="entry name" value="PGAM"/>
    <property type="match status" value="1"/>
</dbReference>
<dbReference type="InterPro" id="IPR013078">
    <property type="entry name" value="His_Pase_superF_clade-1"/>
</dbReference>
<reference evidence="2 3" key="2">
    <citation type="journal article" date="2019" name="G3 (Bethesda)">
        <title>Hybrid Assembly of the Genome of the Entomopathogenic Nematode Steinernema carpocapsae Identifies the X-Chromosome.</title>
        <authorList>
            <person name="Serra L."/>
            <person name="Macchietto M."/>
            <person name="Macias-Munoz A."/>
            <person name="McGill C.J."/>
            <person name="Rodriguez I.M."/>
            <person name="Rodriguez B."/>
            <person name="Murad R."/>
            <person name="Mortazavi A."/>
        </authorList>
    </citation>
    <scope>NUCLEOTIDE SEQUENCE [LARGE SCALE GENOMIC DNA]</scope>
    <source>
        <strain evidence="2 3">ALL</strain>
    </source>
</reference>
<dbReference type="InterPro" id="IPR029033">
    <property type="entry name" value="His_PPase_superfam"/>
</dbReference>
<feature type="compositionally biased region" description="Basic residues" evidence="1">
    <location>
        <begin position="200"/>
        <end position="212"/>
    </location>
</feature>
<dbReference type="AlphaFoldDB" id="A0A4U5NXJ5"/>
<dbReference type="Pfam" id="PF00300">
    <property type="entry name" value="His_Phos_1"/>
    <property type="match status" value="1"/>
</dbReference>
<protein>
    <submittedName>
        <fullName evidence="2">Uncharacterized protein</fullName>
    </submittedName>
</protein>
<comment type="caution">
    <text evidence="2">The sequence shown here is derived from an EMBL/GenBank/DDBJ whole genome shotgun (WGS) entry which is preliminary data.</text>
</comment>
<dbReference type="GO" id="GO:0016791">
    <property type="term" value="F:phosphatase activity"/>
    <property type="evidence" value="ECO:0007669"/>
    <property type="project" value="UniProtKB-ARBA"/>
</dbReference>
<feature type="compositionally biased region" description="Low complexity" evidence="1">
    <location>
        <begin position="87"/>
        <end position="97"/>
    </location>
</feature>
<keyword evidence="3" id="KW-1185">Reference proteome</keyword>
<feature type="region of interest" description="Disordered" evidence="1">
    <location>
        <begin position="1"/>
        <end position="230"/>
    </location>
</feature>
<dbReference type="EMBL" id="AZBU02000003">
    <property type="protein sequence ID" value="TKR88329.1"/>
    <property type="molecule type" value="Genomic_DNA"/>
</dbReference>
<feature type="compositionally biased region" description="Low complexity" evidence="1">
    <location>
        <begin position="104"/>
        <end position="120"/>
    </location>
</feature>
<evidence type="ECO:0000313" key="3">
    <source>
        <dbReference type="Proteomes" id="UP000298663"/>
    </source>
</evidence>
<dbReference type="Gene3D" id="3.40.50.1240">
    <property type="entry name" value="Phosphoglycerate mutase-like"/>
    <property type="match status" value="1"/>
</dbReference>
<dbReference type="SUPFAM" id="SSF53254">
    <property type="entry name" value="Phosphoglycerate mutase-like"/>
    <property type="match status" value="1"/>
</dbReference>
<feature type="compositionally biased region" description="Low complexity" evidence="1">
    <location>
        <begin position="170"/>
        <end position="181"/>
    </location>
</feature>
<sequence length="496" mass="54573">MPLNVNLKLKWSKKKPDDMAPEEMSTTCMSDTEKSAISGTSVAATPESQASPDAAPVVSDNAQSPAKHHLNVDLGLKWVSPKQGSIDRSTTECSSRSSSKKMTDSAITSPSTQSSSIVDSNTTQVSGTQESQSHSVSTQISPSTSTQGSTTQESQSGTQGSWTRSHTTQSSMLTSSKTGSSRCTSIDEGATFDTDESRTKYPKRRSLRKRSKGVHEEVTQMPTPDPATFPFSGGSRRVIIMRHAERVDRVFPTWTRLWLRYGNYVQYDLNLPTTVPKRRGGAKAFEADPPITEYGRSSAQLAAKAMRRMKHPVTAIVCSPALRCIQTAQEIMRDIGVPGLSVRIEPGLFDWTKWYAACPNFMTDEEIEEAGVKIQSEYTPIMTRQQLQLLRGETKHDYYRRAQDVIARILTITHNTILVIGHAITLDASVRPLLGLPKDIPAFRQLDRLADLYPYCAAVVLDQTEDGGQWVVGSPLLPTTSADASTKHDTKFLLRS</sequence>
<proteinExistence type="predicted"/>
<organism evidence="2 3">
    <name type="scientific">Steinernema carpocapsae</name>
    <name type="common">Entomopathogenic nematode</name>
    <dbReference type="NCBI Taxonomy" id="34508"/>
    <lineage>
        <taxon>Eukaryota</taxon>
        <taxon>Metazoa</taxon>
        <taxon>Ecdysozoa</taxon>
        <taxon>Nematoda</taxon>
        <taxon>Chromadorea</taxon>
        <taxon>Rhabditida</taxon>
        <taxon>Tylenchina</taxon>
        <taxon>Panagrolaimomorpha</taxon>
        <taxon>Strongyloidoidea</taxon>
        <taxon>Steinernematidae</taxon>
        <taxon>Steinernema</taxon>
    </lineage>
</organism>
<evidence type="ECO:0000256" key="1">
    <source>
        <dbReference type="SAM" id="MobiDB-lite"/>
    </source>
</evidence>
<dbReference type="InterPro" id="IPR051710">
    <property type="entry name" value="Phosphatase_SH3-domain"/>
</dbReference>
<dbReference type="OrthoDB" id="414418at2759"/>
<feature type="compositionally biased region" description="Low complexity" evidence="1">
    <location>
        <begin position="131"/>
        <end position="161"/>
    </location>
</feature>
<dbReference type="PANTHER" id="PTHR16469">
    <property type="entry name" value="UBIQUITIN-ASSOCIATED AND SH3 DOMAIN-CONTAINING BA-RELATED"/>
    <property type="match status" value="1"/>
</dbReference>
<dbReference type="CDD" id="cd07067">
    <property type="entry name" value="HP_PGM_like"/>
    <property type="match status" value="1"/>
</dbReference>
<evidence type="ECO:0000313" key="2">
    <source>
        <dbReference type="EMBL" id="TKR88329.1"/>
    </source>
</evidence>
<accession>A0A4U5NXJ5</accession>
<feature type="compositionally biased region" description="Polar residues" evidence="1">
    <location>
        <begin position="24"/>
        <end position="51"/>
    </location>
</feature>
<reference evidence="2 3" key="1">
    <citation type="journal article" date="2015" name="Genome Biol.">
        <title>Comparative genomics of Steinernema reveals deeply conserved gene regulatory networks.</title>
        <authorList>
            <person name="Dillman A.R."/>
            <person name="Macchietto M."/>
            <person name="Porter C.F."/>
            <person name="Rogers A."/>
            <person name="Williams B."/>
            <person name="Antoshechkin I."/>
            <person name="Lee M.M."/>
            <person name="Goodwin Z."/>
            <person name="Lu X."/>
            <person name="Lewis E.E."/>
            <person name="Goodrich-Blair H."/>
            <person name="Stock S.P."/>
            <person name="Adams B.J."/>
            <person name="Sternberg P.W."/>
            <person name="Mortazavi A."/>
        </authorList>
    </citation>
    <scope>NUCLEOTIDE SEQUENCE [LARGE SCALE GENOMIC DNA]</scope>
    <source>
        <strain evidence="2 3">ALL</strain>
    </source>
</reference>
<dbReference type="PANTHER" id="PTHR16469:SF27">
    <property type="entry name" value="UBIQUITIN-ASSOCIATED AND SH3 DOMAIN-CONTAINING BA-RELATED"/>
    <property type="match status" value="1"/>
</dbReference>
<dbReference type="STRING" id="34508.A0A4U5NXJ5"/>
<dbReference type="Proteomes" id="UP000298663">
    <property type="component" value="Unassembled WGS sequence"/>
</dbReference>
<name>A0A4U5NXJ5_STECR</name>
<feature type="compositionally biased region" description="Polar residues" evidence="1">
    <location>
        <begin position="121"/>
        <end position="130"/>
    </location>
</feature>